<organism evidence="2">
    <name type="scientific">Amynthas hupeiensis</name>
    <dbReference type="NCBI Taxonomy" id="408830"/>
    <lineage>
        <taxon>Eukaryota</taxon>
        <taxon>Metazoa</taxon>
        <taxon>Spiralia</taxon>
        <taxon>Lophotrochozoa</taxon>
        <taxon>Annelida</taxon>
        <taxon>Clitellata</taxon>
        <taxon>Oligochaeta</taxon>
        <taxon>Crassiclitellata</taxon>
        <taxon>Megascolecida</taxon>
        <taxon>Megascolecidae</taxon>
        <taxon>Amynthas</taxon>
    </lineage>
</organism>
<dbReference type="EMBL" id="KT429009">
    <property type="protein sequence ID" value="AMO26948.1"/>
    <property type="molecule type" value="Genomic_DNA"/>
</dbReference>
<keyword evidence="2" id="KW-0496">Mitochondrion</keyword>
<keyword evidence="1" id="KW-1133">Transmembrane helix</keyword>
<evidence type="ECO:0000313" key="2">
    <source>
        <dbReference type="EMBL" id="AMO26948.1"/>
    </source>
</evidence>
<keyword evidence="1" id="KW-0812">Transmembrane</keyword>
<evidence type="ECO:0000256" key="1">
    <source>
        <dbReference type="SAM" id="Phobius"/>
    </source>
</evidence>
<proteinExistence type="predicted"/>
<geneLocation type="mitochondrion" evidence="2"/>
<dbReference type="AlphaFoldDB" id="A0A142AFT7"/>
<feature type="transmembrane region" description="Helical" evidence="1">
    <location>
        <begin position="125"/>
        <end position="144"/>
    </location>
</feature>
<feature type="transmembrane region" description="Helical" evidence="1">
    <location>
        <begin position="52"/>
        <end position="71"/>
    </location>
</feature>
<sequence>MILMMYMILMTTSTMMLYLSTTPIMLGINILAMALLLATSLSSSMSSWYAFLVFLIYIGGMLVMFAYFLALTPNQQMPTSSNLIYLLATLTTLVIVMLITDTNIFIPQEMHQDSAYLYCTNTAPILIILAMILLLTMVIVVKLTNRSSGPLRPFN</sequence>
<accession>A0A142AFT7</accession>
<dbReference type="CTD" id="4541"/>
<dbReference type="RefSeq" id="YP_009244863.1">
    <property type="nucleotide sequence ID" value="NC_029864.1"/>
</dbReference>
<keyword evidence="1" id="KW-0472">Membrane</keyword>
<name>A0A142AFT7_9ANNE</name>
<protein>
    <submittedName>
        <fullName evidence="2">NADH dehydrogenase subunit 6</fullName>
    </submittedName>
</protein>
<gene>
    <name evidence="2" type="primary">ND6</name>
</gene>
<reference evidence="2" key="1">
    <citation type="submission" date="2015-08" db="EMBL/GenBank/DDBJ databases">
        <authorList>
            <person name="Babu N.S."/>
            <person name="Beckwith C.J."/>
            <person name="Beseler K.G."/>
            <person name="Brison A."/>
            <person name="Carone J.V."/>
            <person name="Caskin T.P."/>
            <person name="Diamond M."/>
            <person name="Durham M.E."/>
            <person name="Foxe J.M."/>
            <person name="Go M."/>
            <person name="Henderson B.A."/>
            <person name="Jones I.B."/>
            <person name="McGettigan J.A."/>
            <person name="Micheletti S.J."/>
            <person name="Nasrallah M.E."/>
            <person name="Ortiz D."/>
            <person name="Piller C.R."/>
            <person name="Privatt S.R."/>
            <person name="Schneider S.L."/>
            <person name="Sharp S."/>
            <person name="Smith T.C."/>
            <person name="Stanton J.D."/>
            <person name="Ullery H.E."/>
            <person name="Wilson R.J."/>
            <person name="Serrano M.G."/>
            <person name="Buck G."/>
            <person name="Lee V."/>
            <person name="Wang Y."/>
            <person name="Carvalho R."/>
            <person name="Voegtly L."/>
            <person name="Shi R."/>
            <person name="Duckworth R."/>
            <person name="Johnson A."/>
            <person name="Loviza R."/>
            <person name="Walstead R."/>
            <person name="Shah Z."/>
            <person name="Kiflezghi M."/>
            <person name="Wade K."/>
            <person name="Ball S.L."/>
            <person name="Bradley K.W."/>
            <person name="Asai D.J."/>
            <person name="Bowman C.A."/>
            <person name="Russell D.A."/>
            <person name="Pope W.H."/>
            <person name="Jacobs-Sera D."/>
            <person name="Hendrix R.W."/>
            <person name="Hatfull G.F."/>
        </authorList>
    </citation>
    <scope>NUCLEOTIDE SEQUENCE</scope>
</reference>
<dbReference type="GeneID" id="27216559"/>
<feature type="transmembrane region" description="Helical" evidence="1">
    <location>
        <begin position="83"/>
        <end position="105"/>
    </location>
</feature>